<evidence type="ECO:0000313" key="20">
    <source>
        <dbReference type="Proteomes" id="UP000198238"/>
    </source>
</evidence>
<dbReference type="OrthoDB" id="9799199at2"/>
<dbReference type="RefSeq" id="WP_089035933.1">
    <property type="nucleotide sequence ID" value="NZ_CP022278.1"/>
</dbReference>
<reference evidence="19 20" key="1">
    <citation type="submission" date="2017-06" db="EMBL/GenBank/DDBJ databases">
        <title>Neisseria chenwenguii sp. nov., isolated from the intestinal contents of Tibetan Plateau Pika in Yushu, Qinghai Province, China.</title>
        <authorList>
            <person name="Zhang G."/>
        </authorList>
    </citation>
    <scope>NUCLEOTIDE SEQUENCE [LARGE SCALE GENOMIC DNA]</scope>
    <source>
        <strain evidence="19 20">10023</strain>
    </source>
</reference>
<comment type="similarity">
    <text evidence="5 18">Belongs to the CDS family.</text>
</comment>
<evidence type="ECO:0000256" key="18">
    <source>
        <dbReference type="RuleBase" id="RU003938"/>
    </source>
</evidence>
<dbReference type="KEGG" id="nei:BG910_05240"/>
<evidence type="ECO:0000256" key="15">
    <source>
        <dbReference type="ARBA" id="ARBA00023136"/>
    </source>
</evidence>
<protein>
    <recommendedName>
        <fullName evidence="7 18">Phosphatidate cytidylyltransferase</fullName>
        <ecNumber evidence="6 18">2.7.7.41</ecNumber>
    </recommendedName>
</protein>
<keyword evidence="12 18" id="KW-0548">Nucleotidyltransferase</keyword>
<comment type="pathway">
    <text evidence="3 18">Phospholipid metabolism; CDP-diacylglycerol biosynthesis; CDP-diacylglycerol from sn-glycerol 3-phosphate: step 3/3.</text>
</comment>
<comment type="subcellular location">
    <subcellularLocation>
        <location evidence="2">Cell membrane</location>
        <topology evidence="2">Multi-pass membrane protein</topology>
    </subcellularLocation>
</comment>
<dbReference type="GO" id="GO:0016024">
    <property type="term" value="P:CDP-diacylglycerol biosynthetic process"/>
    <property type="evidence" value="ECO:0007669"/>
    <property type="project" value="UniProtKB-UniPathway"/>
</dbReference>
<dbReference type="GO" id="GO:0005886">
    <property type="term" value="C:plasma membrane"/>
    <property type="evidence" value="ECO:0007669"/>
    <property type="project" value="UniProtKB-SubCell"/>
</dbReference>
<evidence type="ECO:0000256" key="5">
    <source>
        <dbReference type="ARBA" id="ARBA00010185"/>
    </source>
</evidence>
<evidence type="ECO:0000256" key="4">
    <source>
        <dbReference type="ARBA" id="ARBA00005189"/>
    </source>
</evidence>
<evidence type="ECO:0000256" key="13">
    <source>
        <dbReference type="ARBA" id="ARBA00022989"/>
    </source>
</evidence>
<dbReference type="Proteomes" id="UP000198238">
    <property type="component" value="Chromosome"/>
</dbReference>
<keyword evidence="8" id="KW-1003">Cell membrane</keyword>
<comment type="pathway">
    <text evidence="4">Lipid metabolism.</text>
</comment>
<dbReference type="Pfam" id="PF01148">
    <property type="entry name" value="CTP_transf_1"/>
    <property type="match status" value="1"/>
</dbReference>
<dbReference type="PANTHER" id="PTHR46382">
    <property type="entry name" value="PHOSPHATIDATE CYTIDYLYLTRANSFERASE"/>
    <property type="match status" value="1"/>
</dbReference>
<gene>
    <name evidence="19" type="ORF">BG910_05240</name>
</gene>
<name>A0A220S163_9NEIS</name>
<evidence type="ECO:0000256" key="11">
    <source>
        <dbReference type="ARBA" id="ARBA00022692"/>
    </source>
</evidence>
<evidence type="ECO:0000256" key="17">
    <source>
        <dbReference type="ARBA" id="ARBA00023264"/>
    </source>
</evidence>
<evidence type="ECO:0000313" key="19">
    <source>
        <dbReference type="EMBL" id="ASK27221.1"/>
    </source>
</evidence>
<evidence type="ECO:0000256" key="10">
    <source>
        <dbReference type="ARBA" id="ARBA00022679"/>
    </source>
</evidence>
<dbReference type="EC" id="2.7.7.41" evidence="6 18"/>
<dbReference type="PROSITE" id="PS01315">
    <property type="entry name" value="CDS"/>
    <property type="match status" value="1"/>
</dbReference>
<keyword evidence="16" id="KW-0594">Phospholipid biosynthesis</keyword>
<accession>A0A220S163</accession>
<dbReference type="UniPathway" id="UPA00557">
    <property type="reaction ID" value="UER00614"/>
</dbReference>
<evidence type="ECO:0000256" key="6">
    <source>
        <dbReference type="ARBA" id="ARBA00012487"/>
    </source>
</evidence>
<keyword evidence="15" id="KW-0472">Membrane</keyword>
<keyword evidence="9" id="KW-0444">Lipid biosynthesis</keyword>
<dbReference type="GO" id="GO:0004605">
    <property type="term" value="F:phosphatidate cytidylyltransferase activity"/>
    <property type="evidence" value="ECO:0007669"/>
    <property type="project" value="UniProtKB-EC"/>
</dbReference>
<evidence type="ECO:0000256" key="8">
    <source>
        <dbReference type="ARBA" id="ARBA00022475"/>
    </source>
</evidence>
<keyword evidence="20" id="KW-1185">Reference proteome</keyword>
<dbReference type="PANTHER" id="PTHR46382:SF1">
    <property type="entry name" value="PHOSPHATIDATE CYTIDYLYLTRANSFERASE"/>
    <property type="match status" value="1"/>
</dbReference>
<sequence>MLKQRILTALWLLPLMLGMLFYAPNGLWAAFAGLIALLALWEYSRMAGLDARRTNHYLAASLIFGIIAYAGGWTLPNLVWYAVLAFWLIVMPMWLVKKWTLKGSWQAYTVGWLLMMPFWFALVSLRPAPESAVSLLAVMGLVWVADISAYFSGKAFGKHKLAPAISPGKSWEGAIGGALCVAVYLIIVRQAGWLAFDTGWPNTLLIGLVLTVVSVCGDLLESWLKRAAGIKDSSKLLPGHGGVFDRVDSLIAVLSVYAAVLALA</sequence>
<organism evidence="19 20">
    <name type="scientific">Neisseria chenwenguii</name>
    <dbReference type="NCBI Taxonomy" id="1853278"/>
    <lineage>
        <taxon>Bacteria</taxon>
        <taxon>Pseudomonadati</taxon>
        <taxon>Pseudomonadota</taxon>
        <taxon>Betaproteobacteria</taxon>
        <taxon>Neisseriales</taxon>
        <taxon>Neisseriaceae</taxon>
        <taxon>Neisseria</taxon>
    </lineage>
</organism>
<keyword evidence="11 18" id="KW-0812">Transmembrane</keyword>
<evidence type="ECO:0000256" key="12">
    <source>
        <dbReference type="ARBA" id="ARBA00022695"/>
    </source>
</evidence>
<evidence type="ECO:0000256" key="9">
    <source>
        <dbReference type="ARBA" id="ARBA00022516"/>
    </source>
</evidence>
<keyword evidence="14" id="KW-0443">Lipid metabolism</keyword>
<keyword evidence="10 18" id="KW-0808">Transferase</keyword>
<evidence type="ECO:0000256" key="14">
    <source>
        <dbReference type="ARBA" id="ARBA00023098"/>
    </source>
</evidence>
<evidence type="ECO:0000256" key="2">
    <source>
        <dbReference type="ARBA" id="ARBA00004651"/>
    </source>
</evidence>
<keyword evidence="17" id="KW-1208">Phospholipid metabolism</keyword>
<evidence type="ECO:0000256" key="7">
    <source>
        <dbReference type="ARBA" id="ARBA00019373"/>
    </source>
</evidence>
<proteinExistence type="inferred from homology"/>
<evidence type="ECO:0000256" key="16">
    <source>
        <dbReference type="ARBA" id="ARBA00023209"/>
    </source>
</evidence>
<comment type="catalytic activity">
    <reaction evidence="1 18">
        <text>a 1,2-diacyl-sn-glycero-3-phosphate + CTP + H(+) = a CDP-1,2-diacyl-sn-glycerol + diphosphate</text>
        <dbReference type="Rhea" id="RHEA:16229"/>
        <dbReference type="ChEBI" id="CHEBI:15378"/>
        <dbReference type="ChEBI" id="CHEBI:33019"/>
        <dbReference type="ChEBI" id="CHEBI:37563"/>
        <dbReference type="ChEBI" id="CHEBI:58332"/>
        <dbReference type="ChEBI" id="CHEBI:58608"/>
        <dbReference type="EC" id="2.7.7.41"/>
    </reaction>
</comment>
<dbReference type="AlphaFoldDB" id="A0A220S163"/>
<keyword evidence="13" id="KW-1133">Transmembrane helix</keyword>
<dbReference type="EMBL" id="CP022278">
    <property type="protein sequence ID" value="ASK27221.1"/>
    <property type="molecule type" value="Genomic_DNA"/>
</dbReference>
<dbReference type="InterPro" id="IPR000374">
    <property type="entry name" value="PC_trans"/>
</dbReference>
<evidence type="ECO:0000256" key="3">
    <source>
        <dbReference type="ARBA" id="ARBA00005119"/>
    </source>
</evidence>
<evidence type="ECO:0000256" key="1">
    <source>
        <dbReference type="ARBA" id="ARBA00001698"/>
    </source>
</evidence>